<keyword evidence="3" id="KW-0067">ATP-binding</keyword>
<proteinExistence type="inferred from homology"/>
<keyword evidence="2" id="KW-0547">Nucleotide-binding</keyword>
<protein>
    <submittedName>
        <fullName evidence="5">Type II/IV secretion system protein</fullName>
    </submittedName>
</protein>
<keyword evidence="6" id="KW-1185">Reference proteome</keyword>
<dbReference type="EMBL" id="ACCR02000005">
    <property type="protein sequence ID" value="EFI83778.1"/>
    <property type="molecule type" value="Genomic_DNA"/>
</dbReference>
<dbReference type="PROSITE" id="PS00662">
    <property type="entry name" value="T2SP_E"/>
    <property type="match status" value="1"/>
</dbReference>
<evidence type="ECO:0000313" key="5">
    <source>
        <dbReference type="EMBL" id="EFI83778.1"/>
    </source>
</evidence>
<dbReference type="InterPro" id="IPR047667">
    <property type="entry name" value="ATPase_ComGA"/>
</dbReference>
<dbReference type="InterPro" id="IPR027417">
    <property type="entry name" value="P-loop_NTPase"/>
</dbReference>
<dbReference type="Gene3D" id="3.40.50.300">
    <property type="entry name" value="P-loop containing nucleotide triphosphate hydrolases"/>
    <property type="match status" value="1"/>
</dbReference>
<dbReference type="STRING" id="525367.HMPREF0556_12463"/>
<dbReference type="PANTHER" id="PTHR30258">
    <property type="entry name" value="TYPE II SECRETION SYSTEM PROTEIN GSPE-RELATED"/>
    <property type="match status" value="1"/>
</dbReference>
<evidence type="ECO:0000256" key="2">
    <source>
        <dbReference type="ARBA" id="ARBA00022741"/>
    </source>
</evidence>
<feature type="domain" description="Bacterial type II secretion system protein E" evidence="4">
    <location>
        <begin position="206"/>
        <end position="220"/>
    </location>
</feature>
<dbReference type="GO" id="GO:0005524">
    <property type="term" value="F:ATP binding"/>
    <property type="evidence" value="ECO:0007669"/>
    <property type="project" value="UniProtKB-KW"/>
</dbReference>
<dbReference type="NCBIfam" id="NF041000">
    <property type="entry name" value="ATPase_ComGA"/>
    <property type="match status" value="1"/>
</dbReference>
<dbReference type="SUPFAM" id="SSF52540">
    <property type="entry name" value="P-loop containing nucleoside triphosphate hydrolases"/>
    <property type="match status" value="1"/>
</dbReference>
<comment type="caution">
    <text evidence="5">The sequence shown here is derived from an EMBL/GenBank/DDBJ whole genome shotgun (WGS) entry which is preliminary data.</text>
</comment>
<dbReference type="PANTHER" id="PTHR30258:SF2">
    <property type="entry name" value="COMG OPERON PROTEIN 1"/>
    <property type="match status" value="1"/>
</dbReference>
<dbReference type="Pfam" id="PF00437">
    <property type="entry name" value="T2SSE"/>
    <property type="match status" value="1"/>
</dbReference>
<dbReference type="GO" id="GO:0016887">
    <property type="term" value="F:ATP hydrolysis activity"/>
    <property type="evidence" value="ECO:0007669"/>
    <property type="project" value="TreeGrafter"/>
</dbReference>
<comment type="similarity">
    <text evidence="1">Belongs to the GSP E family.</text>
</comment>
<evidence type="ECO:0000313" key="6">
    <source>
        <dbReference type="Proteomes" id="UP000010119"/>
    </source>
</evidence>
<name>D7V025_LISGR</name>
<accession>D7V025</accession>
<sequence length="340" mass="38502">MIMWEELITFIIQAALAYQASDIHLQLNGQRYSVQLRIHGELTTLVTLSKPDAKQLIAHFKFQSGMEIGEAKLPQTGIYKMQLAEQEVLLRISIIPDYRFYESAVMRIFTHKKAISFGNSSIFAHQPNLISTLCTDKVGLYIFAGSTGSGKTTSMYSLIRQIVSDKKSTKVITIEDPVEQFCPDYLQINTNEKTGLNYETAIKATLRHDPDLLIIGEIRDLNTARMAFRAALTGQLVITTLHANNRYGIILRLLELGITQQEIGQVLLGVSYQKIYALFCPLCNGKCHRLCNHYPNKQTVLYECLTNKEIQDFIGNGFQQYEQGSLKFTYQKGVTYGYLS</sequence>
<organism evidence="5 6">
    <name type="scientific">Listeria grayi DSM 20601</name>
    <dbReference type="NCBI Taxonomy" id="525367"/>
    <lineage>
        <taxon>Bacteria</taxon>
        <taxon>Bacillati</taxon>
        <taxon>Bacillota</taxon>
        <taxon>Bacilli</taxon>
        <taxon>Bacillales</taxon>
        <taxon>Listeriaceae</taxon>
        <taxon>Listeria</taxon>
    </lineage>
</organism>
<evidence type="ECO:0000256" key="1">
    <source>
        <dbReference type="ARBA" id="ARBA00006611"/>
    </source>
</evidence>
<gene>
    <name evidence="5" type="primary">comGA</name>
    <name evidence="5" type="ORF">HMPREF0556_12463</name>
</gene>
<dbReference type="AlphaFoldDB" id="D7V025"/>
<dbReference type="Proteomes" id="UP000010119">
    <property type="component" value="Unassembled WGS sequence"/>
</dbReference>
<dbReference type="Gene3D" id="3.30.450.90">
    <property type="match status" value="1"/>
</dbReference>
<dbReference type="InterPro" id="IPR003593">
    <property type="entry name" value="AAA+_ATPase"/>
</dbReference>
<evidence type="ECO:0000259" key="4">
    <source>
        <dbReference type="PROSITE" id="PS00662"/>
    </source>
</evidence>
<dbReference type="CDD" id="cd01129">
    <property type="entry name" value="PulE-GspE-like"/>
    <property type="match status" value="1"/>
</dbReference>
<dbReference type="eggNOG" id="COG2804">
    <property type="taxonomic scope" value="Bacteria"/>
</dbReference>
<dbReference type="GO" id="GO:0005886">
    <property type="term" value="C:plasma membrane"/>
    <property type="evidence" value="ECO:0007669"/>
    <property type="project" value="TreeGrafter"/>
</dbReference>
<dbReference type="HOGENOM" id="CLU_013446_3_0_9"/>
<reference evidence="5" key="1">
    <citation type="submission" date="2010-06" db="EMBL/GenBank/DDBJ databases">
        <authorList>
            <person name="Muzny D."/>
            <person name="Qin X."/>
            <person name="Buhay C."/>
            <person name="Dugan-Rocha S."/>
            <person name="Ding Y."/>
            <person name="Chen G."/>
            <person name="Hawes A."/>
            <person name="Holder M."/>
            <person name="Jhangiani S."/>
            <person name="Johnson A."/>
            <person name="Khan Z."/>
            <person name="Li Z."/>
            <person name="Liu W."/>
            <person name="Liu X."/>
            <person name="Perez L."/>
            <person name="Shen H."/>
            <person name="Wang Q."/>
            <person name="Watt J."/>
            <person name="Xi L."/>
            <person name="Xin Y."/>
            <person name="Zhou J."/>
            <person name="Deng J."/>
            <person name="Jiang H."/>
            <person name="Liu Y."/>
            <person name="Qu J."/>
            <person name="Song X.-Z."/>
            <person name="Zhang L."/>
            <person name="Villasana D."/>
            <person name="Johnson A."/>
            <person name="Liu J."/>
            <person name="Liyanage D."/>
            <person name="Lorensuhewa L."/>
            <person name="Robinson T."/>
            <person name="Song A."/>
            <person name="Song B.-B."/>
            <person name="Dinh H."/>
            <person name="Thornton R."/>
            <person name="Coyle M."/>
            <person name="Francisco L."/>
            <person name="Jackson L."/>
            <person name="Javaid M."/>
            <person name="Korchina V."/>
            <person name="Kovar C."/>
            <person name="Mata R."/>
            <person name="Mathew T."/>
            <person name="Ngo R."/>
            <person name="Nguyen L."/>
            <person name="Nguyen N."/>
            <person name="Okwuonu G."/>
            <person name="Ongeri F."/>
            <person name="Pham C."/>
            <person name="Simmons D."/>
            <person name="Wilczek-Boney K."/>
            <person name="Hale W."/>
            <person name="Jakkamsetti A."/>
            <person name="Pham P."/>
            <person name="Ruth R."/>
            <person name="San Lucas F."/>
            <person name="Warren J."/>
            <person name="Zhang J."/>
            <person name="Zhao Z."/>
            <person name="Zhou C."/>
            <person name="Zhu D."/>
            <person name="Lee S."/>
            <person name="Bess C."/>
            <person name="Blankenburg K."/>
            <person name="Forbes L."/>
            <person name="Fu Q."/>
            <person name="Gubbala S."/>
            <person name="Hirani K."/>
            <person name="Jayaseelan J.C."/>
            <person name="Lara F."/>
            <person name="Munidasa M."/>
            <person name="Palculict T."/>
            <person name="Patil S."/>
            <person name="Pu L.-L."/>
            <person name="Saada N."/>
            <person name="Tang L."/>
            <person name="Weissenberger G."/>
            <person name="Zhu Y."/>
            <person name="Hemphill L."/>
            <person name="Shang Y."/>
            <person name="Youmans B."/>
            <person name="Ayvaz T."/>
            <person name="Ross M."/>
            <person name="Santibanez J."/>
            <person name="Aqrawi P."/>
            <person name="Gross S."/>
            <person name="Joshi V."/>
            <person name="Fowler G."/>
            <person name="Nazareth L."/>
            <person name="Reid J."/>
            <person name="Worley K."/>
            <person name="Petrosino J."/>
            <person name="Highlander S."/>
            <person name="Gibbs R."/>
        </authorList>
    </citation>
    <scope>NUCLEOTIDE SEQUENCE [LARGE SCALE GENOMIC DNA]</scope>
    <source>
        <strain evidence="5">DSM 20601</strain>
    </source>
</reference>
<dbReference type="InterPro" id="IPR001482">
    <property type="entry name" value="T2SS/T4SS_dom"/>
</dbReference>
<evidence type="ECO:0000256" key="3">
    <source>
        <dbReference type="ARBA" id="ARBA00022840"/>
    </source>
</evidence>
<dbReference type="SMART" id="SM00382">
    <property type="entry name" value="AAA"/>
    <property type="match status" value="1"/>
</dbReference>